<dbReference type="KEGG" id="cmic:caldi_16330"/>
<evidence type="ECO:0000313" key="2">
    <source>
        <dbReference type="Proteomes" id="UP001163687"/>
    </source>
</evidence>
<organism evidence="1 2">
    <name type="scientific">Caldinitratiruptor microaerophilus</name>
    <dbReference type="NCBI Taxonomy" id="671077"/>
    <lineage>
        <taxon>Bacteria</taxon>
        <taxon>Bacillati</taxon>
        <taxon>Bacillota</taxon>
        <taxon>Clostridia</taxon>
        <taxon>Eubacteriales</taxon>
        <taxon>Symbiobacteriaceae</taxon>
        <taxon>Caldinitratiruptor</taxon>
    </lineage>
</organism>
<name>A0AA35G8L0_9FIRM</name>
<gene>
    <name evidence="1" type="ORF">caldi_16330</name>
</gene>
<proteinExistence type="predicted"/>
<dbReference type="AlphaFoldDB" id="A0AA35G8L0"/>
<reference evidence="1" key="1">
    <citation type="submission" date="2022-03" db="EMBL/GenBank/DDBJ databases">
        <title>Complete genome sequence of Caldinitratiruptor microaerophilus.</title>
        <authorList>
            <person name="Mukaiyama R."/>
            <person name="Nishiyama T."/>
            <person name="Ueda K."/>
        </authorList>
    </citation>
    <scope>NUCLEOTIDE SEQUENCE</scope>
    <source>
        <strain evidence="1">JCM 16183</strain>
    </source>
</reference>
<accession>A0AA35G8L0</accession>
<keyword evidence="2" id="KW-1185">Reference proteome</keyword>
<dbReference type="RefSeq" id="WP_264844564.1">
    <property type="nucleotide sequence ID" value="NZ_AP025628.1"/>
</dbReference>
<sequence length="445" mass="46482">MADRDDGRTVAETGAARETVFVGTFTGGVVGPSRRMLGPVRDGGHIIANTAPGCWGPMLTPAFKGGHEVTEPVAVEGAEVGDAIVIRIKDIQVTSIATSSGVDQPVEGRFLGDPYVAPRCPGCGTLNPPTRIEGTGPEAIRCAICGAEAAPFRIAHGYTMVFDSSRQLGVTVGAEAARRIGADGRRYMALPPESGQNPVVTVAPADLVGVLARLRPFLGHIGTTPAIDMPDSHNAGDFGSFLIGAPHEFGIPAEKLEHRTDAHLDIDSVRAGAILICPVKVRGGGVYLGDMHAMQGDGEIAGHTTDVAGTVTLQVHVLKGLNLDGPVLLPNAEDLPPLARPFTAEERARALALARQWGVAAIEETAPIQVVGSGPDLNSATDNGLRRMAALLDMSVAEVRNRATITGGIEIGRHPGIVTVTILAPLDRLERKGLLPFVREQYGIG</sequence>
<dbReference type="SUPFAM" id="SSF141130">
    <property type="entry name" value="Acetamidase/Formamidase-like"/>
    <property type="match status" value="1"/>
</dbReference>
<protein>
    <submittedName>
        <fullName evidence="1">Acetamidase</fullName>
    </submittedName>
</protein>
<evidence type="ECO:0000313" key="1">
    <source>
        <dbReference type="EMBL" id="BDG60543.1"/>
    </source>
</evidence>
<dbReference type="InterPro" id="IPR004304">
    <property type="entry name" value="FmdA_AmdA"/>
</dbReference>
<dbReference type="Proteomes" id="UP001163687">
    <property type="component" value="Chromosome"/>
</dbReference>
<dbReference type="GO" id="GO:0016811">
    <property type="term" value="F:hydrolase activity, acting on carbon-nitrogen (but not peptide) bonds, in linear amides"/>
    <property type="evidence" value="ECO:0007669"/>
    <property type="project" value="InterPro"/>
</dbReference>
<dbReference type="EMBL" id="AP025628">
    <property type="protein sequence ID" value="BDG60543.1"/>
    <property type="molecule type" value="Genomic_DNA"/>
</dbReference>
<dbReference type="Gene3D" id="2.60.120.580">
    <property type="entry name" value="Acetamidase/Formamidase-like domains"/>
    <property type="match status" value="2"/>
</dbReference>
<dbReference type="PANTHER" id="PTHR31891">
    <property type="entry name" value="FORMAMIDASE C869.04-RELATED"/>
    <property type="match status" value="1"/>
</dbReference>
<dbReference type="PANTHER" id="PTHR31891:SF1">
    <property type="entry name" value="FORMAMIDASE C869.04-RELATED"/>
    <property type="match status" value="1"/>
</dbReference>
<dbReference type="Pfam" id="PF03069">
    <property type="entry name" value="FmdA_AmdA"/>
    <property type="match status" value="1"/>
</dbReference>